<dbReference type="RefSeq" id="WP_269319835.1">
    <property type="nucleotide sequence ID" value="NZ_BCZD01000011.1"/>
</dbReference>
<keyword evidence="1" id="KW-0479">Metal-binding</keyword>
<comment type="caution">
    <text evidence="3">The sequence shown here is derived from an EMBL/GenBank/DDBJ whole genome shotgun (WGS) entry which is preliminary data.</text>
</comment>
<dbReference type="InterPro" id="IPR004360">
    <property type="entry name" value="Glyas_Fos-R_dOase_dom"/>
</dbReference>
<dbReference type="EMBL" id="JFZA02000045">
    <property type="protein sequence ID" value="KFG88927.1"/>
    <property type="molecule type" value="Genomic_DNA"/>
</dbReference>
<sequence length="294" mass="32624">MVRLSHRGVCVSDIAASERFYREGLGFEPYQDHGVVEGPDMAKTMQIPDVRLRAVMLKRPDGPVIELLKFLQPDATGARERRPMVQYGLVHLSFYVDDIDAWAAHIVQAGGTVHEETRAHFEAGGTTMLYCTDPDGVRVELMQAPGEAERFSHSGICVDDIDVALSYYAALGFSPAENHVLDQGFDWLSTITEVPNIKLRAQMIRDSEGNTIELLKMLEPASFGSRERQPLNRFGLTHLAFWDDDPATTAARLTERGGYFVEEAHVTTPAIELMHGADPDGVRIELMRLVSSPG</sequence>
<reference evidence="3" key="1">
    <citation type="submission" date="2014-08" db="EMBL/GenBank/DDBJ databases">
        <title>Draft genome sequences of Sphingobium herbicidovorans.</title>
        <authorList>
            <person name="Gan H.M."/>
            <person name="Gan H.Y."/>
            <person name="Savka M.A."/>
        </authorList>
    </citation>
    <scope>NUCLEOTIDE SEQUENCE [LARGE SCALE GENOMIC DNA]</scope>
    <source>
        <strain evidence="3">NBRC 16415</strain>
    </source>
</reference>
<dbReference type="eggNOG" id="COG0346">
    <property type="taxonomic scope" value="Bacteria"/>
</dbReference>
<dbReference type="PANTHER" id="PTHR43048:SF3">
    <property type="entry name" value="METHYLMALONYL-COA EPIMERASE, MITOCHONDRIAL"/>
    <property type="match status" value="1"/>
</dbReference>
<dbReference type="PROSITE" id="PS51819">
    <property type="entry name" value="VOC"/>
    <property type="match status" value="2"/>
</dbReference>
<dbReference type="InterPro" id="IPR029068">
    <property type="entry name" value="Glyas_Bleomycin-R_OHBP_Dase"/>
</dbReference>
<dbReference type="PATRIC" id="fig|1219045.3.peg.3381"/>
<dbReference type="GO" id="GO:0004493">
    <property type="term" value="F:methylmalonyl-CoA epimerase activity"/>
    <property type="evidence" value="ECO:0007669"/>
    <property type="project" value="TreeGrafter"/>
</dbReference>
<gene>
    <name evidence="3" type="ORF">BV98_003327</name>
</gene>
<organism evidence="3 4">
    <name type="scientific">Sphingobium herbicidovorans (strain ATCC 700291 / DSM 11019 / CCUG 56400 / KCTC 2939 / LMG 18315 / NBRC 16415 / MH)</name>
    <name type="common">Sphingomonas herbicidovorans</name>
    <dbReference type="NCBI Taxonomy" id="1219045"/>
    <lineage>
        <taxon>Bacteria</taxon>
        <taxon>Pseudomonadati</taxon>
        <taxon>Pseudomonadota</taxon>
        <taxon>Alphaproteobacteria</taxon>
        <taxon>Sphingomonadales</taxon>
        <taxon>Sphingomonadaceae</taxon>
        <taxon>Sphingobium</taxon>
    </lineage>
</organism>
<name>A0A086P6A9_SPHHM</name>
<dbReference type="SUPFAM" id="SSF54593">
    <property type="entry name" value="Glyoxalase/Bleomycin resistance protein/Dihydroxybiphenyl dioxygenase"/>
    <property type="match status" value="2"/>
</dbReference>
<evidence type="ECO:0000256" key="1">
    <source>
        <dbReference type="ARBA" id="ARBA00022723"/>
    </source>
</evidence>
<dbReference type="Pfam" id="PF00903">
    <property type="entry name" value="Glyoxalase"/>
    <property type="match status" value="2"/>
</dbReference>
<feature type="domain" description="VOC" evidence="2">
    <location>
        <begin position="150"/>
        <end position="289"/>
    </location>
</feature>
<evidence type="ECO:0000259" key="2">
    <source>
        <dbReference type="PROSITE" id="PS51819"/>
    </source>
</evidence>
<feature type="domain" description="VOC" evidence="2">
    <location>
        <begin position="3"/>
        <end position="144"/>
    </location>
</feature>
<accession>A0A086P6A9</accession>
<dbReference type="PANTHER" id="PTHR43048">
    <property type="entry name" value="METHYLMALONYL-COA EPIMERASE"/>
    <property type="match status" value="1"/>
</dbReference>
<evidence type="ECO:0000313" key="3">
    <source>
        <dbReference type="EMBL" id="KFG88927.1"/>
    </source>
</evidence>
<dbReference type="STRING" id="76947.GCA_002080435_03257"/>
<keyword evidence="4" id="KW-1185">Reference proteome</keyword>
<dbReference type="GO" id="GO:0046491">
    <property type="term" value="P:L-methylmalonyl-CoA metabolic process"/>
    <property type="evidence" value="ECO:0007669"/>
    <property type="project" value="TreeGrafter"/>
</dbReference>
<proteinExistence type="predicted"/>
<protein>
    <submittedName>
        <fullName evidence="3">Glyoxalase</fullName>
    </submittedName>
</protein>
<dbReference type="GO" id="GO:0046872">
    <property type="term" value="F:metal ion binding"/>
    <property type="evidence" value="ECO:0007669"/>
    <property type="project" value="UniProtKB-KW"/>
</dbReference>
<dbReference type="AlphaFoldDB" id="A0A086P6A9"/>
<dbReference type="Proteomes" id="UP000024284">
    <property type="component" value="Unassembled WGS sequence"/>
</dbReference>
<dbReference type="InterPro" id="IPR037523">
    <property type="entry name" value="VOC_core"/>
</dbReference>
<evidence type="ECO:0000313" key="4">
    <source>
        <dbReference type="Proteomes" id="UP000024284"/>
    </source>
</evidence>
<dbReference type="InterPro" id="IPR051785">
    <property type="entry name" value="MMCE/EMCE_epimerase"/>
</dbReference>
<dbReference type="Gene3D" id="3.10.180.10">
    <property type="entry name" value="2,3-Dihydroxybiphenyl 1,2-Dioxygenase, domain 1"/>
    <property type="match status" value="2"/>
</dbReference>